<protein>
    <submittedName>
        <fullName evidence="2">Uncharacterized protein</fullName>
    </submittedName>
</protein>
<dbReference type="EMBL" id="JBHSIS010000027">
    <property type="protein sequence ID" value="MFC4859166.1"/>
    <property type="molecule type" value="Genomic_DNA"/>
</dbReference>
<evidence type="ECO:0000256" key="1">
    <source>
        <dbReference type="SAM" id="MobiDB-lite"/>
    </source>
</evidence>
<keyword evidence="3" id="KW-1185">Reference proteome</keyword>
<gene>
    <name evidence="2" type="ORF">ACFPCV_37195</name>
</gene>
<evidence type="ECO:0000313" key="2">
    <source>
        <dbReference type="EMBL" id="MFC4859166.1"/>
    </source>
</evidence>
<comment type="caution">
    <text evidence="2">The sequence shown here is derived from an EMBL/GenBank/DDBJ whole genome shotgun (WGS) entry which is preliminary data.</text>
</comment>
<feature type="region of interest" description="Disordered" evidence="1">
    <location>
        <begin position="1"/>
        <end position="20"/>
    </location>
</feature>
<dbReference type="RefSeq" id="WP_378062074.1">
    <property type="nucleotide sequence ID" value="NZ_JBHSIS010000027.1"/>
</dbReference>
<accession>A0ABV9SFH6</accession>
<sequence>MSNSSGASAGSGASDVRGARAAVAPEAEIVAVHEGADGWGVVTVRSPAGD</sequence>
<name>A0ABV9SFH6_9PSEU</name>
<reference evidence="3" key="1">
    <citation type="journal article" date="2019" name="Int. J. Syst. Evol. Microbiol.">
        <title>The Global Catalogue of Microorganisms (GCM) 10K type strain sequencing project: providing services to taxonomists for standard genome sequencing and annotation.</title>
        <authorList>
            <consortium name="The Broad Institute Genomics Platform"/>
            <consortium name="The Broad Institute Genome Sequencing Center for Infectious Disease"/>
            <person name="Wu L."/>
            <person name="Ma J."/>
        </authorList>
    </citation>
    <scope>NUCLEOTIDE SEQUENCE [LARGE SCALE GENOMIC DNA]</scope>
    <source>
        <strain evidence="3">ZS-22-S1</strain>
    </source>
</reference>
<dbReference type="Proteomes" id="UP001595859">
    <property type="component" value="Unassembled WGS sequence"/>
</dbReference>
<evidence type="ECO:0000313" key="3">
    <source>
        <dbReference type="Proteomes" id="UP001595859"/>
    </source>
</evidence>
<organism evidence="2 3">
    <name type="scientific">Actinophytocola glycyrrhizae</name>
    <dbReference type="NCBI Taxonomy" id="2044873"/>
    <lineage>
        <taxon>Bacteria</taxon>
        <taxon>Bacillati</taxon>
        <taxon>Actinomycetota</taxon>
        <taxon>Actinomycetes</taxon>
        <taxon>Pseudonocardiales</taxon>
        <taxon>Pseudonocardiaceae</taxon>
    </lineage>
</organism>
<proteinExistence type="predicted"/>